<accession>G7EAY2</accession>
<dbReference type="GO" id="GO:0006446">
    <property type="term" value="P:regulation of translational initiation"/>
    <property type="evidence" value="ECO:0007669"/>
    <property type="project" value="InterPro"/>
</dbReference>
<dbReference type="STRING" id="764103.G7EAY2"/>
<dbReference type="HAMAP" id="MF_03010">
    <property type="entry name" value="eIF3k"/>
    <property type="match status" value="1"/>
</dbReference>
<name>G7EAY2_MIXOS</name>
<dbReference type="Pfam" id="PF10075">
    <property type="entry name" value="CSN8_PSD8_EIF3K"/>
    <property type="match status" value="1"/>
</dbReference>
<dbReference type="Gene3D" id="1.10.10.10">
    <property type="entry name" value="Winged helix-like DNA-binding domain superfamily/Winged helix DNA-binding domain"/>
    <property type="match status" value="1"/>
</dbReference>
<dbReference type="GO" id="GO:0016282">
    <property type="term" value="C:eukaryotic 43S preinitiation complex"/>
    <property type="evidence" value="ECO:0007669"/>
    <property type="project" value="UniProtKB-UniRule"/>
</dbReference>
<dbReference type="InterPro" id="IPR016020">
    <property type="entry name" value="Transl_init_fac_sub12_N_euk"/>
</dbReference>
<dbReference type="InParanoid" id="G7EAY2"/>
<dbReference type="GO" id="GO:0005852">
    <property type="term" value="C:eukaryotic translation initiation factor 3 complex"/>
    <property type="evidence" value="ECO:0007669"/>
    <property type="project" value="UniProtKB-UniRule"/>
</dbReference>
<dbReference type="GO" id="GO:0033290">
    <property type="term" value="C:eukaryotic 48S preinitiation complex"/>
    <property type="evidence" value="ECO:0007669"/>
    <property type="project" value="UniProtKB-UniRule"/>
</dbReference>
<dbReference type="eggNOG" id="KOG3252">
    <property type="taxonomic scope" value="Eukaryota"/>
</dbReference>
<keyword evidence="4" id="KW-1185">Reference proteome</keyword>
<dbReference type="InterPro" id="IPR036388">
    <property type="entry name" value="WH-like_DNA-bd_sf"/>
</dbReference>
<dbReference type="SUPFAM" id="SSF48371">
    <property type="entry name" value="ARM repeat"/>
    <property type="match status" value="1"/>
</dbReference>
<dbReference type="GO" id="GO:0043022">
    <property type="term" value="F:ribosome binding"/>
    <property type="evidence" value="ECO:0007669"/>
    <property type="project" value="InterPro"/>
</dbReference>
<dbReference type="InterPro" id="IPR016024">
    <property type="entry name" value="ARM-type_fold"/>
</dbReference>
<dbReference type="GO" id="GO:0003723">
    <property type="term" value="F:RNA binding"/>
    <property type="evidence" value="ECO:0007669"/>
    <property type="project" value="UniProtKB-UniRule"/>
</dbReference>
<evidence type="ECO:0000259" key="2">
    <source>
        <dbReference type="Pfam" id="PF10075"/>
    </source>
</evidence>
<protein>
    <recommendedName>
        <fullName evidence="1">Eukaryotic translation initiation factor 3 subunit K</fullName>
        <shortName evidence="1">eIF3k</shortName>
    </recommendedName>
    <alternativeName>
        <fullName evidence="1">eIF-3 p25</fullName>
    </alternativeName>
</protein>
<comment type="subcellular location">
    <subcellularLocation>
        <location evidence="1">Cytoplasm</location>
    </subcellularLocation>
</comment>
<dbReference type="OrthoDB" id="337745at2759"/>
<dbReference type="InterPro" id="IPR036390">
    <property type="entry name" value="WH_DNA-bd_sf"/>
</dbReference>
<evidence type="ECO:0000313" key="3">
    <source>
        <dbReference type="EMBL" id="GAA99992.1"/>
    </source>
</evidence>
<keyword evidence="1" id="KW-0648">Protein biosynthesis</keyword>
<gene>
    <name evidence="3" type="primary">Mo06695</name>
    <name evidence="3" type="ORF">E5Q_06695</name>
</gene>
<organism evidence="3 4">
    <name type="scientific">Mixia osmundae (strain CBS 9802 / IAM 14324 / JCM 22182 / KY 12970)</name>
    <dbReference type="NCBI Taxonomy" id="764103"/>
    <lineage>
        <taxon>Eukaryota</taxon>
        <taxon>Fungi</taxon>
        <taxon>Dikarya</taxon>
        <taxon>Basidiomycota</taxon>
        <taxon>Pucciniomycotina</taxon>
        <taxon>Mixiomycetes</taxon>
        <taxon>Mixiales</taxon>
        <taxon>Mixiaceae</taxon>
        <taxon>Mixia</taxon>
    </lineage>
</organism>
<dbReference type="SUPFAM" id="SSF46785">
    <property type="entry name" value="Winged helix' DNA-binding domain"/>
    <property type="match status" value="1"/>
</dbReference>
<keyword evidence="1" id="KW-0963">Cytoplasm</keyword>
<comment type="subunit">
    <text evidence="1">Component of the eukaryotic translation initiation factor 3 (eIF-3) complex.</text>
</comment>
<dbReference type="AlphaFoldDB" id="G7EAY2"/>
<reference evidence="3 4" key="1">
    <citation type="journal article" date="2011" name="J. Gen. Appl. Microbiol.">
        <title>Draft genome sequencing of the enigmatic basidiomycete Mixia osmundae.</title>
        <authorList>
            <person name="Nishida H."/>
            <person name="Nagatsuka Y."/>
            <person name="Sugiyama J."/>
        </authorList>
    </citation>
    <scope>NUCLEOTIDE SEQUENCE [LARGE SCALE GENOMIC DNA]</scope>
    <source>
        <strain evidence="4">CBS 9802 / IAM 14324 / JCM 22182 / KY 12970</strain>
    </source>
</reference>
<dbReference type="EMBL" id="BABT02000252">
    <property type="protein sequence ID" value="GAA99992.1"/>
    <property type="molecule type" value="Genomic_DNA"/>
</dbReference>
<comment type="caution">
    <text evidence="3">The sequence shown here is derived from an EMBL/GenBank/DDBJ whole genome shotgun (WGS) entry which is preliminary data.</text>
</comment>
<dbReference type="GO" id="GO:0003743">
    <property type="term" value="F:translation initiation factor activity"/>
    <property type="evidence" value="ECO:0007669"/>
    <property type="project" value="UniProtKB-UniRule"/>
</dbReference>
<evidence type="ECO:0000313" key="4">
    <source>
        <dbReference type="Proteomes" id="UP000009131"/>
    </source>
</evidence>
<dbReference type="Proteomes" id="UP000009131">
    <property type="component" value="Unassembled WGS sequence"/>
</dbReference>
<dbReference type="PANTHER" id="PTHR13022">
    <property type="entry name" value="EUKARYOTIC TRANSLATION INITIATION FACTOR 3 SUBUNIT 11"/>
    <property type="match status" value="1"/>
</dbReference>
<dbReference type="HOGENOM" id="CLU_076723_0_0_1"/>
<comment type="function">
    <text evidence="1">Component of the eukaryotic translation initiation factor 3 (eIF-3) complex, which is involved in protein synthesis of a specialized repertoire of mRNAs and, together with other initiation factors, stimulates binding of mRNA and methionyl-tRNAi to the 40S ribosome. The eIF-3 complex specifically targets and initiates translation of a subset of mRNAs involved in cell proliferation.</text>
</comment>
<dbReference type="InterPro" id="IPR009374">
    <property type="entry name" value="eIF3k"/>
</dbReference>
<feature type="domain" description="CSN8/PSMD8/EIF3K" evidence="2">
    <location>
        <begin position="86"/>
        <end position="234"/>
    </location>
</feature>
<sequence>MAIEMSNRETQASSSSNAEWIRPLSRPEAIDALIAGVDRYNPSNFTLLEAYVTSQVNDRTYDPLANLAILKLVQFNPDLVPQEEPAMIYTILLKAIAHQPFGSDYGLCLALLADRFSTLYSTQETLDIFRSLSHFSALLNARQFQQFWSELRAAEISAKLAPALSTVPSIEDILRESIARSVVSAFRSISLVRLNSWLGLSGDQVTAPLEAIIKSQGWSLDGHLIRLPTTPENDPKATLVKEEMALEKLSKLLRSS</sequence>
<dbReference type="InterPro" id="IPR033464">
    <property type="entry name" value="CSN8_PSD8_EIF3K"/>
</dbReference>
<proteinExistence type="inferred from homology"/>
<reference evidence="3 4" key="2">
    <citation type="journal article" date="2012" name="Open Biol.">
        <title>Characteristics of nucleosomes and linker DNA regions on the genome of the basidiomycete Mixia osmundae revealed by mono- and dinucleosome mapping.</title>
        <authorList>
            <person name="Nishida H."/>
            <person name="Kondo S."/>
            <person name="Matsumoto T."/>
            <person name="Suzuki Y."/>
            <person name="Yoshikawa H."/>
            <person name="Taylor T.D."/>
            <person name="Sugiyama J."/>
        </authorList>
    </citation>
    <scope>NUCLEOTIDE SEQUENCE [LARGE SCALE GENOMIC DNA]</scope>
    <source>
        <strain evidence="4">CBS 9802 / IAM 14324 / JCM 22182 / KY 12970</strain>
    </source>
</reference>
<comment type="similarity">
    <text evidence="1">Belongs to the eIF-3 subunit K family.</text>
</comment>
<keyword evidence="1" id="KW-0396">Initiation factor</keyword>
<dbReference type="PANTHER" id="PTHR13022:SF0">
    <property type="entry name" value="EUKARYOTIC TRANSLATION INITIATION FACTOR 3 SUBUNIT K"/>
    <property type="match status" value="1"/>
</dbReference>
<evidence type="ECO:0000256" key="1">
    <source>
        <dbReference type="HAMAP-Rule" id="MF_03010"/>
    </source>
</evidence>
<dbReference type="Gene3D" id="1.25.40.250">
    <property type="entry name" value="ARM repeat, domain 1"/>
    <property type="match status" value="1"/>
</dbReference>
<dbReference type="GO" id="GO:0001732">
    <property type="term" value="P:formation of cytoplasmic translation initiation complex"/>
    <property type="evidence" value="ECO:0007669"/>
    <property type="project" value="UniProtKB-UniRule"/>
</dbReference>